<keyword evidence="1" id="KW-0472">Membrane</keyword>
<evidence type="ECO:0000313" key="3">
    <source>
        <dbReference type="Proteomes" id="UP001500582"/>
    </source>
</evidence>
<dbReference type="RefSeq" id="WP_345213852.1">
    <property type="nucleotide sequence ID" value="NZ_BAABFT010000021.1"/>
</dbReference>
<sequence>MTREKAEYYDSILEELSDDGSFNDVGYEDDDSEESIIMQKAYQYFKSLGFVKLHEAAGGGIFGVNLLAPGVRFKHEGGFVNSYEESVKEIQHKQLEQQGIISAMKEAKASRRLSIIALIVSALSLLAQIITSLLT</sequence>
<gene>
    <name evidence="2" type="ORF">GCM10023149_49000</name>
</gene>
<organism evidence="2 3">
    <name type="scientific">Mucilaginibacter gynuensis</name>
    <dbReference type="NCBI Taxonomy" id="1302236"/>
    <lineage>
        <taxon>Bacteria</taxon>
        <taxon>Pseudomonadati</taxon>
        <taxon>Bacteroidota</taxon>
        <taxon>Sphingobacteriia</taxon>
        <taxon>Sphingobacteriales</taxon>
        <taxon>Sphingobacteriaceae</taxon>
        <taxon>Mucilaginibacter</taxon>
    </lineage>
</organism>
<evidence type="ECO:0008006" key="4">
    <source>
        <dbReference type="Google" id="ProtNLM"/>
    </source>
</evidence>
<reference evidence="3" key="1">
    <citation type="journal article" date="2019" name="Int. J. Syst. Evol. Microbiol.">
        <title>The Global Catalogue of Microorganisms (GCM) 10K type strain sequencing project: providing services to taxonomists for standard genome sequencing and annotation.</title>
        <authorList>
            <consortium name="The Broad Institute Genomics Platform"/>
            <consortium name="The Broad Institute Genome Sequencing Center for Infectious Disease"/>
            <person name="Wu L."/>
            <person name="Ma J."/>
        </authorList>
    </citation>
    <scope>NUCLEOTIDE SEQUENCE [LARGE SCALE GENOMIC DNA]</scope>
    <source>
        <strain evidence="3">JCM 17705</strain>
    </source>
</reference>
<protein>
    <recommendedName>
        <fullName evidence="4">Transcriptional regulator</fullName>
    </recommendedName>
</protein>
<keyword evidence="3" id="KW-1185">Reference proteome</keyword>
<comment type="caution">
    <text evidence="2">The sequence shown here is derived from an EMBL/GenBank/DDBJ whole genome shotgun (WGS) entry which is preliminary data.</text>
</comment>
<keyword evidence="1" id="KW-0812">Transmembrane</keyword>
<accession>A0ABP8HFU2</accession>
<feature type="transmembrane region" description="Helical" evidence="1">
    <location>
        <begin position="113"/>
        <end position="134"/>
    </location>
</feature>
<evidence type="ECO:0000256" key="1">
    <source>
        <dbReference type="SAM" id="Phobius"/>
    </source>
</evidence>
<proteinExistence type="predicted"/>
<evidence type="ECO:0000313" key="2">
    <source>
        <dbReference type="EMBL" id="GAA4338772.1"/>
    </source>
</evidence>
<name>A0ABP8HFU2_9SPHI</name>
<dbReference type="Proteomes" id="UP001500582">
    <property type="component" value="Unassembled WGS sequence"/>
</dbReference>
<keyword evidence="1" id="KW-1133">Transmembrane helix</keyword>
<dbReference type="EMBL" id="BAABFT010000021">
    <property type="protein sequence ID" value="GAA4338772.1"/>
    <property type="molecule type" value="Genomic_DNA"/>
</dbReference>